<dbReference type="AlphaFoldDB" id="A0A0K2T0X6"/>
<proteinExistence type="predicted"/>
<evidence type="ECO:0000313" key="1">
    <source>
        <dbReference type="EMBL" id="CDW19673.1"/>
    </source>
</evidence>
<dbReference type="EMBL" id="HACA01002312">
    <property type="protein sequence ID" value="CDW19673.1"/>
    <property type="molecule type" value="Transcribed_RNA"/>
</dbReference>
<name>A0A0K2T0X6_LEPSM</name>
<protein>
    <submittedName>
        <fullName evidence="1">Uncharacterized protein</fullName>
    </submittedName>
</protein>
<sequence>MRSFLGNFVLQTIQQTNIIVSVDFFPYFK</sequence>
<reference evidence="1" key="1">
    <citation type="submission" date="2014-05" db="EMBL/GenBank/DDBJ databases">
        <authorList>
            <person name="Chronopoulou M."/>
        </authorList>
    </citation>
    <scope>NUCLEOTIDE SEQUENCE</scope>
    <source>
        <tissue evidence="1">Whole organism</tissue>
    </source>
</reference>
<accession>A0A0K2T0X6</accession>
<organism evidence="1">
    <name type="scientific">Lepeophtheirus salmonis</name>
    <name type="common">Salmon louse</name>
    <name type="synonym">Caligus salmonis</name>
    <dbReference type="NCBI Taxonomy" id="72036"/>
    <lineage>
        <taxon>Eukaryota</taxon>
        <taxon>Metazoa</taxon>
        <taxon>Ecdysozoa</taxon>
        <taxon>Arthropoda</taxon>
        <taxon>Crustacea</taxon>
        <taxon>Multicrustacea</taxon>
        <taxon>Hexanauplia</taxon>
        <taxon>Copepoda</taxon>
        <taxon>Siphonostomatoida</taxon>
        <taxon>Caligidae</taxon>
        <taxon>Lepeophtheirus</taxon>
    </lineage>
</organism>